<dbReference type="EMBL" id="KU351169">
    <property type="protein sequence ID" value="ALU34408.1"/>
    <property type="molecule type" value="Genomic_DNA"/>
</dbReference>
<sequence length="173" mass="19235">MATVTLAMSSFIILILFHTLSSSMATAQLESLPSYLLSATTRDAFDGVASVTDESFGSLVLKSKTLVLVEFYAPWCESCKNTHSIMVELANDYEGKVEFYKLNMDDNQNIPVEYGIQGIPTVIFFKNGEQVDIIVGHVTKATFIDRIEQYIYERANKQGSIKPIMSSLDVLLS</sequence>
<dbReference type="FunFam" id="3.40.30.10:FF:000001">
    <property type="entry name" value="Thioredoxin"/>
    <property type="match status" value="1"/>
</dbReference>
<dbReference type="InterPro" id="IPR017937">
    <property type="entry name" value="Thioredoxin_CS"/>
</dbReference>
<dbReference type="Pfam" id="PF00085">
    <property type="entry name" value="Thioredoxin"/>
    <property type="match status" value="1"/>
</dbReference>
<organism evidence="8">
    <name type="scientific">Medicago truncatula</name>
    <name type="common">Barrel medic</name>
    <name type="synonym">Medicago tribuloides</name>
    <dbReference type="NCBI Taxonomy" id="3880"/>
    <lineage>
        <taxon>Eukaryota</taxon>
        <taxon>Viridiplantae</taxon>
        <taxon>Streptophyta</taxon>
        <taxon>Embryophyta</taxon>
        <taxon>Tracheophyta</taxon>
        <taxon>Spermatophyta</taxon>
        <taxon>Magnoliopsida</taxon>
        <taxon>eudicotyledons</taxon>
        <taxon>Gunneridae</taxon>
        <taxon>Pentapetalae</taxon>
        <taxon>rosids</taxon>
        <taxon>fabids</taxon>
        <taxon>Fabales</taxon>
        <taxon>Fabaceae</taxon>
        <taxon>Papilionoideae</taxon>
        <taxon>50 kb inversion clade</taxon>
        <taxon>NPAAA clade</taxon>
        <taxon>Hologalegina</taxon>
        <taxon>IRL clade</taxon>
        <taxon>Trifolieae</taxon>
        <taxon>Medicago</taxon>
    </lineage>
</organism>
<dbReference type="GO" id="GO:0008047">
    <property type="term" value="F:enzyme activator activity"/>
    <property type="evidence" value="ECO:0007669"/>
    <property type="project" value="UniProtKB-ARBA"/>
</dbReference>
<dbReference type="SUPFAM" id="SSF52833">
    <property type="entry name" value="Thioredoxin-like"/>
    <property type="match status" value="1"/>
</dbReference>
<dbReference type="ExpressionAtlas" id="A0A182B814">
    <property type="expression patterns" value="differential"/>
</dbReference>
<dbReference type="PANTHER" id="PTHR45663">
    <property type="entry name" value="GEO12009P1"/>
    <property type="match status" value="1"/>
</dbReference>
<keyword evidence="3" id="KW-0249">Electron transport</keyword>
<feature type="signal peptide" evidence="6">
    <location>
        <begin position="1"/>
        <end position="25"/>
    </location>
</feature>
<dbReference type="PANTHER" id="PTHR45663:SF36">
    <property type="entry name" value="THIOREDOXIN"/>
    <property type="match status" value="1"/>
</dbReference>
<feature type="chain" id="PRO_5008116037" evidence="6">
    <location>
        <begin position="26"/>
        <end position="173"/>
    </location>
</feature>
<dbReference type="CDD" id="cd02947">
    <property type="entry name" value="TRX_family"/>
    <property type="match status" value="1"/>
</dbReference>
<keyword evidence="2" id="KW-0809">Transit peptide</keyword>
<dbReference type="Gene3D" id="3.40.30.10">
    <property type="entry name" value="Glutaredoxin"/>
    <property type="match status" value="1"/>
</dbReference>
<keyword evidence="1" id="KW-0813">Transport</keyword>
<dbReference type="GO" id="GO:0015035">
    <property type="term" value="F:protein-disulfide reductase activity"/>
    <property type="evidence" value="ECO:0007669"/>
    <property type="project" value="InterPro"/>
</dbReference>
<dbReference type="PROSITE" id="PS51352">
    <property type="entry name" value="THIOREDOXIN_2"/>
    <property type="match status" value="1"/>
</dbReference>
<evidence type="ECO:0000256" key="6">
    <source>
        <dbReference type="SAM" id="SignalP"/>
    </source>
</evidence>
<feature type="domain" description="Thioredoxin" evidence="7">
    <location>
        <begin position="26"/>
        <end position="152"/>
    </location>
</feature>
<dbReference type="InterPro" id="IPR013766">
    <property type="entry name" value="Thioredoxin_domain"/>
</dbReference>
<reference evidence="8" key="1">
    <citation type="submission" date="2015-12" db="EMBL/GenBank/DDBJ databases">
        <title>Thioredoxin s1 Interacts with Nodule Cysteine-Rich Peptides and Regulates Symbiotic Nitrogen Fixation in Medicago truncatula.</title>
        <authorList>
            <person name="Werner Ribeiro C."/>
            <person name="Baldacci-Cresp F."/>
            <person name="Pierre O."/>
            <person name="Larousse M."/>
            <person name="Lambert A."/>
            <person name="Hopkins J."/>
            <person name="Castella C."/>
            <person name="Alloing G."/>
            <person name="Boncompagni E."/>
            <person name="Couturier J."/>
            <person name="Mergaert P."/>
            <person name="Gamas P."/>
            <person name="Rouhier N."/>
            <person name="Montrichard F."/>
            <person name="Frendo P."/>
        </authorList>
    </citation>
    <scope>NUCLEOTIDE SEQUENCE</scope>
</reference>
<dbReference type="AlphaFoldDB" id="A0A182B814"/>
<dbReference type="NCBIfam" id="TIGR01068">
    <property type="entry name" value="thioredoxin"/>
    <property type="match status" value="1"/>
</dbReference>
<dbReference type="InterPro" id="IPR005746">
    <property type="entry name" value="Thioredoxin"/>
</dbReference>
<dbReference type="InterPro" id="IPR036249">
    <property type="entry name" value="Thioredoxin-like_sf"/>
</dbReference>
<evidence type="ECO:0000259" key="7">
    <source>
        <dbReference type="PROSITE" id="PS51352"/>
    </source>
</evidence>
<name>A0A182B814_MEDTR</name>
<proteinExistence type="predicted"/>
<evidence type="ECO:0000256" key="4">
    <source>
        <dbReference type="ARBA" id="ARBA00023157"/>
    </source>
</evidence>
<keyword evidence="5" id="KW-0676">Redox-active center</keyword>
<evidence type="ECO:0000256" key="1">
    <source>
        <dbReference type="ARBA" id="ARBA00022448"/>
    </source>
</evidence>
<evidence type="ECO:0000256" key="3">
    <source>
        <dbReference type="ARBA" id="ARBA00022982"/>
    </source>
</evidence>
<evidence type="ECO:0000313" key="8">
    <source>
        <dbReference type="EMBL" id="ALU34408.1"/>
    </source>
</evidence>
<evidence type="ECO:0000256" key="2">
    <source>
        <dbReference type="ARBA" id="ARBA00022946"/>
    </source>
</evidence>
<dbReference type="PROSITE" id="PS00194">
    <property type="entry name" value="THIOREDOXIN_1"/>
    <property type="match status" value="1"/>
</dbReference>
<accession>A0A182B814</accession>
<keyword evidence="4" id="KW-1015">Disulfide bond</keyword>
<gene>
    <name evidence="8" type="primary">TrxS4</name>
</gene>
<protein>
    <submittedName>
        <fullName evidence="8">Thioredoxin S4</fullName>
    </submittedName>
</protein>
<dbReference type="PRINTS" id="PR00421">
    <property type="entry name" value="THIOREDOXIN"/>
</dbReference>
<keyword evidence="6" id="KW-0732">Signal</keyword>
<evidence type="ECO:0000256" key="5">
    <source>
        <dbReference type="ARBA" id="ARBA00023284"/>
    </source>
</evidence>